<dbReference type="Proteomes" id="UP000679691">
    <property type="component" value="Unassembled WGS sequence"/>
</dbReference>
<proteinExistence type="predicted"/>
<gene>
    <name evidence="3" type="ORF">J5U18_06785</name>
</gene>
<organism evidence="3 4">
    <name type="scientific">Rhinopithecimicrobium faecis</name>
    <dbReference type="NCBI Taxonomy" id="2820698"/>
    <lineage>
        <taxon>Bacteria</taxon>
        <taxon>Pseudomonadati</taxon>
        <taxon>Bacteroidota</taxon>
        <taxon>Sphingobacteriia</taxon>
        <taxon>Sphingobacteriales</taxon>
        <taxon>Sphingobacteriaceae</taxon>
        <taxon>Rhinopithecimicrobium</taxon>
    </lineage>
</organism>
<sequence>MSKIFKYLRTSTFRKNLLMAIAAFAGLFCLIFFGLRIYTNHDEAIAVPQVKGKHISEAISLLEQAGLSYQIDSVFQMDAKPGLVIEQDPEQNFHVKSGRTIYLTIITQTAPEVNFPEVTEKTFIEASAILKNHGLRLGDTIYVADIARDLVLEARFAGQQIRNGRPIPKGSRIDLYLGNGKGANEVEIPDLTGLSLIEAKFALQGAGLQLGTINYTGTDTTTAFVVSQSPGLESGLISIGATIDLTLAN</sequence>
<keyword evidence="1" id="KW-0812">Transmembrane</keyword>
<dbReference type="RefSeq" id="WP_353546757.1">
    <property type="nucleotide sequence ID" value="NZ_JAGKSB010000006.1"/>
</dbReference>
<evidence type="ECO:0000313" key="4">
    <source>
        <dbReference type="Proteomes" id="UP000679691"/>
    </source>
</evidence>
<evidence type="ECO:0000256" key="1">
    <source>
        <dbReference type="SAM" id="Phobius"/>
    </source>
</evidence>
<feature type="domain" description="PASTA" evidence="2">
    <location>
        <begin position="42"/>
        <end position="107"/>
    </location>
</feature>
<keyword evidence="4" id="KW-1185">Reference proteome</keyword>
<keyword evidence="1" id="KW-0472">Membrane</keyword>
<dbReference type="EMBL" id="JAGKSB010000006">
    <property type="protein sequence ID" value="MBP3943267.1"/>
    <property type="molecule type" value="Genomic_DNA"/>
</dbReference>
<evidence type="ECO:0000259" key="2">
    <source>
        <dbReference type="PROSITE" id="PS51178"/>
    </source>
</evidence>
<dbReference type="SMART" id="SM00740">
    <property type="entry name" value="PASTA"/>
    <property type="match status" value="3"/>
</dbReference>
<feature type="transmembrane region" description="Helical" evidence="1">
    <location>
        <begin position="16"/>
        <end position="38"/>
    </location>
</feature>
<reference evidence="3" key="1">
    <citation type="submission" date="2021-03" db="EMBL/GenBank/DDBJ databases">
        <authorList>
            <person name="Lu T."/>
            <person name="Wang Q."/>
            <person name="Han X."/>
        </authorList>
    </citation>
    <scope>NUCLEOTIDE SEQUENCE</scope>
    <source>
        <strain evidence="3">WQ 2009</strain>
    </source>
</reference>
<dbReference type="PROSITE" id="PS51178">
    <property type="entry name" value="PASTA"/>
    <property type="match status" value="2"/>
</dbReference>
<accession>A0A8T4HD08</accession>
<comment type="caution">
    <text evidence="3">The sequence shown here is derived from an EMBL/GenBank/DDBJ whole genome shotgun (WGS) entry which is preliminary data.</text>
</comment>
<dbReference type="InterPro" id="IPR005543">
    <property type="entry name" value="PASTA_dom"/>
</dbReference>
<dbReference type="CDD" id="cd06577">
    <property type="entry name" value="PASTA_pknB"/>
    <property type="match status" value="3"/>
</dbReference>
<name>A0A8T4HD08_9SPHI</name>
<feature type="domain" description="PASTA" evidence="2">
    <location>
        <begin position="182"/>
        <end position="249"/>
    </location>
</feature>
<dbReference type="Gene3D" id="3.30.10.20">
    <property type="match status" value="3"/>
</dbReference>
<evidence type="ECO:0000313" key="3">
    <source>
        <dbReference type="EMBL" id="MBP3943267.1"/>
    </source>
</evidence>
<keyword evidence="1" id="KW-1133">Transmembrane helix</keyword>
<dbReference type="Pfam" id="PF03793">
    <property type="entry name" value="PASTA"/>
    <property type="match status" value="2"/>
</dbReference>
<dbReference type="AlphaFoldDB" id="A0A8T4HD08"/>
<protein>
    <submittedName>
        <fullName evidence="3">PASTA domain-containing protein</fullName>
    </submittedName>
</protein>